<evidence type="ECO:0000256" key="10">
    <source>
        <dbReference type="SAM" id="MobiDB-lite"/>
    </source>
</evidence>
<dbReference type="PANTHER" id="PTHR47968">
    <property type="entry name" value="CENTROMERE PROTEIN E"/>
    <property type="match status" value="1"/>
</dbReference>
<keyword evidence="3 8" id="KW-0547">Nucleotide-binding</keyword>
<evidence type="ECO:0000256" key="9">
    <source>
        <dbReference type="RuleBase" id="RU000394"/>
    </source>
</evidence>
<dbReference type="STRING" id="9009.A0A226MQU6"/>
<comment type="similarity">
    <text evidence="8 9">Belongs to the TRAFAC class myosin-kinesin ATPase superfamily. Kinesin family.</text>
</comment>
<dbReference type="InterPro" id="IPR036961">
    <property type="entry name" value="Kinesin_motor_dom_sf"/>
</dbReference>
<evidence type="ECO:0000256" key="8">
    <source>
        <dbReference type="PROSITE-ProRule" id="PRU00283"/>
    </source>
</evidence>
<evidence type="ECO:0000256" key="5">
    <source>
        <dbReference type="ARBA" id="ARBA00023054"/>
    </source>
</evidence>
<evidence type="ECO:0000259" key="12">
    <source>
        <dbReference type="PROSITE" id="PS50067"/>
    </source>
</evidence>
<dbReference type="GO" id="GO:0008017">
    <property type="term" value="F:microtubule binding"/>
    <property type="evidence" value="ECO:0007669"/>
    <property type="project" value="InterPro"/>
</dbReference>
<keyword evidence="7" id="KW-0206">Cytoskeleton</keyword>
<keyword evidence="11" id="KW-0732">Signal</keyword>
<dbReference type="SMART" id="SM00129">
    <property type="entry name" value="KISc"/>
    <property type="match status" value="1"/>
</dbReference>
<proteinExistence type="inferred from homology"/>
<dbReference type="Pfam" id="PF00225">
    <property type="entry name" value="Kinesin"/>
    <property type="match status" value="1"/>
</dbReference>
<keyword evidence="2 9" id="KW-0493">Microtubule</keyword>
<protein>
    <recommendedName>
        <fullName evidence="9">Kinesin-like protein</fullName>
    </recommendedName>
</protein>
<evidence type="ECO:0000313" key="14">
    <source>
        <dbReference type="Proteomes" id="UP000198323"/>
    </source>
</evidence>
<dbReference type="GO" id="GO:0005874">
    <property type="term" value="C:microtubule"/>
    <property type="evidence" value="ECO:0007669"/>
    <property type="project" value="UniProtKB-KW"/>
</dbReference>
<dbReference type="PRINTS" id="PR00380">
    <property type="entry name" value="KINESINHEAVY"/>
</dbReference>
<accession>A0A226MQU6</accession>
<comment type="caution">
    <text evidence="13">The sequence shown here is derived from an EMBL/GenBank/DDBJ whole genome shotgun (WGS) entry which is preliminary data.</text>
</comment>
<dbReference type="InterPro" id="IPR027640">
    <property type="entry name" value="Kinesin-like_fam"/>
</dbReference>
<dbReference type="PROSITE" id="PS00411">
    <property type="entry name" value="KINESIN_MOTOR_1"/>
    <property type="match status" value="1"/>
</dbReference>
<evidence type="ECO:0000256" key="11">
    <source>
        <dbReference type="SAM" id="SignalP"/>
    </source>
</evidence>
<dbReference type="InterPro" id="IPR019821">
    <property type="entry name" value="Kinesin_motor_CS"/>
</dbReference>
<dbReference type="FunFam" id="3.40.850.10:FF:000056">
    <property type="entry name" value="Kinesin-like protein"/>
    <property type="match status" value="1"/>
</dbReference>
<comment type="subcellular location">
    <subcellularLocation>
        <location evidence="1">Cytoplasm</location>
        <location evidence="1">Cytoskeleton</location>
    </subcellularLocation>
</comment>
<sequence length="552" mass="61227">MASMQVCVLLSLYSCPLCPTLTACVLQVTLRIRPMSVAELQEGARPIAHRLDEQVVMLRDPMQNPDNVLRANCSREKSYVFDAAFDSTSTQETVYRATTQDLIAGVISGCNATVFSYGPTGCGKTYTMLGTDSEPGICTRALGDLFHSIEESSGDAEHEVSMSYLEIYNEAIRDLLSPSRRSLQLWEDSHGTVRVVGITEVSASSAEEVLQLLLRGNQRRMQEPTATNHTSSRSHAVLQLTVRGRERGRGLRCGRLLLIDLAGSERAAWTQNRGQRMKEGQHINRSLLALGNCIKALSKPAGSAHVNYRDSKLTRLLKDSLGGNSHTVMIAHISPASTAFEESRSTLAYANRAKSIRPTVKHNLLGSSPRGSIMANLSRDIQHLKHQLYTVSEPGKHHPIRYTQAQVWLRDELLSACREQAALCQHLVQLEGTALHTRLAAARHLRVLTRWERRAWRWGKEGRRKLREPSESRRNTDTDVPEPPKVITARESIVALVEEQGRLQEQKVREPQSQHPHLQGAELEESKPSSTAHPRAPGCALRARGLAGLVAL</sequence>
<feature type="signal peptide" evidence="11">
    <location>
        <begin position="1"/>
        <end position="22"/>
    </location>
</feature>
<feature type="region of interest" description="Disordered" evidence="10">
    <location>
        <begin position="504"/>
        <end position="538"/>
    </location>
</feature>
<dbReference type="Gene3D" id="3.40.850.10">
    <property type="entry name" value="Kinesin motor domain"/>
    <property type="match status" value="1"/>
</dbReference>
<keyword evidence="7" id="KW-0963">Cytoplasm</keyword>
<feature type="compositionally biased region" description="Basic and acidic residues" evidence="10">
    <location>
        <begin position="462"/>
        <end position="477"/>
    </location>
</feature>
<feature type="domain" description="Kinesin motor" evidence="12">
    <location>
        <begin position="25"/>
        <end position="356"/>
    </location>
</feature>
<dbReference type="GO" id="GO:0003777">
    <property type="term" value="F:microtubule motor activity"/>
    <property type="evidence" value="ECO:0007669"/>
    <property type="project" value="InterPro"/>
</dbReference>
<dbReference type="InterPro" id="IPR001752">
    <property type="entry name" value="Kinesin_motor_dom"/>
</dbReference>
<evidence type="ECO:0000256" key="1">
    <source>
        <dbReference type="ARBA" id="ARBA00004245"/>
    </source>
</evidence>
<dbReference type="Proteomes" id="UP000198323">
    <property type="component" value="Unassembled WGS sequence"/>
</dbReference>
<evidence type="ECO:0000256" key="3">
    <source>
        <dbReference type="ARBA" id="ARBA00022741"/>
    </source>
</evidence>
<evidence type="ECO:0000256" key="2">
    <source>
        <dbReference type="ARBA" id="ARBA00022701"/>
    </source>
</evidence>
<dbReference type="EMBL" id="MCFN01000530">
    <property type="protein sequence ID" value="OXB57693.1"/>
    <property type="molecule type" value="Genomic_DNA"/>
</dbReference>
<gene>
    <name evidence="13" type="ORF">ASZ78_008254</name>
</gene>
<dbReference type="OrthoDB" id="3176171at2759"/>
<feature type="binding site" evidence="8">
    <location>
        <begin position="118"/>
        <end position="125"/>
    </location>
    <ligand>
        <name>ATP</name>
        <dbReference type="ChEBI" id="CHEBI:30616"/>
    </ligand>
</feature>
<reference evidence="13 14" key="1">
    <citation type="submission" date="2016-07" db="EMBL/GenBank/DDBJ databases">
        <title>Disparate Historic Effective Population Sizes Predicted by Modern Levels of Genome Diversity for the Scaled Quail (Callipepla squamata) and the Northern Bobwhite (Colinus virginianus): Inferences from First and Second Generation Draft Genome Assemblies for Sympatric New World Quail.</title>
        <authorList>
            <person name="Oldeschulte D.L."/>
            <person name="Halley Y.A."/>
            <person name="Bhattarai E.K."/>
            <person name="Brashear W.A."/>
            <person name="Hill J."/>
            <person name="Metz R.P."/>
            <person name="Johnson C.D."/>
            <person name="Rollins D."/>
            <person name="Peterson M.J."/>
            <person name="Bickhart D.M."/>
            <person name="Decker J.E."/>
            <person name="Seabury C.M."/>
        </authorList>
    </citation>
    <scope>NUCLEOTIDE SEQUENCE [LARGE SCALE GENOMIC DNA]</scope>
    <source>
        <strain evidence="13 14">Texas</strain>
        <tissue evidence="13">Leg muscle</tissue>
    </source>
</reference>
<evidence type="ECO:0000256" key="4">
    <source>
        <dbReference type="ARBA" id="ARBA00022840"/>
    </source>
</evidence>
<keyword evidence="14" id="KW-1185">Reference proteome</keyword>
<evidence type="ECO:0000256" key="7">
    <source>
        <dbReference type="ARBA" id="ARBA00023212"/>
    </source>
</evidence>
<keyword evidence="6 8" id="KW-0505">Motor protein</keyword>
<feature type="region of interest" description="Disordered" evidence="10">
    <location>
        <begin position="462"/>
        <end position="486"/>
    </location>
</feature>
<dbReference type="PANTHER" id="PTHR47968:SF13">
    <property type="entry name" value="KINESIN-LIKE PROTEIN KIF19 ISOFORM X1"/>
    <property type="match status" value="1"/>
</dbReference>
<dbReference type="AlphaFoldDB" id="A0A226MQU6"/>
<evidence type="ECO:0000313" key="13">
    <source>
        <dbReference type="EMBL" id="OXB57693.1"/>
    </source>
</evidence>
<feature type="chain" id="PRO_5012646612" description="Kinesin-like protein" evidence="11">
    <location>
        <begin position="23"/>
        <end position="552"/>
    </location>
</feature>
<keyword evidence="5" id="KW-0175">Coiled coil</keyword>
<dbReference type="PROSITE" id="PS50067">
    <property type="entry name" value="KINESIN_MOTOR_2"/>
    <property type="match status" value="1"/>
</dbReference>
<dbReference type="SUPFAM" id="SSF52540">
    <property type="entry name" value="P-loop containing nucleoside triphosphate hydrolases"/>
    <property type="match status" value="1"/>
</dbReference>
<dbReference type="GO" id="GO:0005524">
    <property type="term" value="F:ATP binding"/>
    <property type="evidence" value="ECO:0007669"/>
    <property type="project" value="UniProtKB-UniRule"/>
</dbReference>
<evidence type="ECO:0000256" key="6">
    <source>
        <dbReference type="ARBA" id="ARBA00023175"/>
    </source>
</evidence>
<dbReference type="GO" id="GO:0007018">
    <property type="term" value="P:microtubule-based movement"/>
    <property type="evidence" value="ECO:0007669"/>
    <property type="project" value="InterPro"/>
</dbReference>
<name>A0A226MQU6_CALSU</name>
<organism evidence="13 14">
    <name type="scientific">Callipepla squamata</name>
    <name type="common">Scaled quail</name>
    <dbReference type="NCBI Taxonomy" id="9009"/>
    <lineage>
        <taxon>Eukaryota</taxon>
        <taxon>Metazoa</taxon>
        <taxon>Chordata</taxon>
        <taxon>Craniata</taxon>
        <taxon>Vertebrata</taxon>
        <taxon>Euteleostomi</taxon>
        <taxon>Archelosauria</taxon>
        <taxon>Archosauria</taxon>
        <taxon>Dinosauria</taxon>
        <taxon>Saurischia</taxon>
        <taxon>Theropoda</taxon>
        <taxon>Coelurosauria</taxon>
        <taxon>Aves</taxon>
        <taxon>Neognathae</taxon>
        <taxon>Galloanserae</taxon>
        <taxon>Galliformes</taxon>
        <taxon>Odontophoridae</taxon>
        <taxon>Callipepla</taxon>
    </lineage>
</organism>
<dbReference type="InterPro" id="IPR027417">
    <property type="entry name" value="P-loop_NTPase"/>
</dbReference>
<keyword evidence="4 8" id="KW-0067">ATP-binding</keyword>